<evidence type="ECO:0000313" key="2">
    <source>
        <dbReference type="EMBL" id="VFU20261.1"/>
    </source>
</evidence>
<protein>
    <submittedName>
        <fullName evidence="2">Uncharacterized protein</fullName>
    </submittedName>
</protein>
<feature type="region of interest" description="Disordered" evidence="1">
    <location>
        <begin position="13"/>
        <end position="48"/>
    </location>
</feature>
<sequence>MLLEEGRMVIGKTAMHKHSQLRNSFGTLRKRGLSEEEPKSRRTHQHGYPTLPLYAVVSQVGERTRQRFTSSSSMIEMFQKLIFFPSADSI</sequence>
<gene>
    <name evidence="2" type="ORF">SVIM_LOCUS4259</name>
</gene>
<organism evidence="2">
    <name type="scientific">Salix viminalis</name>
    <name type="common">Common osier</name>
    <name type="synonym">Basket willow</name>
    <dbReference type="NCBI Taxonomy" id="40686"/>
    <lineage>
        <taxon>Eukaryota</taxon>
        <taxon>Viridiplantae</taxon>
        <taxon>Streptophyta</taxon>
        <taxon>Embryophyta</taxon>
        <taxon>Tracheophyta</taxon>
        <taxon>Spermatophyta</taxon>
        <taxon>Magnoliopsida</taxon>
        <taxon>eudicotyledons</taxon>
        <taxon>Gunneridae</taxon>
        <taxon>Pentapetalae</taxon>
        <taxon>rosids</taxon>
        <taxon>fabids</taxon>
        <taxon>Malpighiales</taxon>
        <taxon>Salicaceae</taxon>
        <taxon>Saliceae</taxon>
        <taxon>Salix</taxon>
    </lineage>
</organism>
<evidence type="ECO:0000256" key="1">
    <source>
        <dbReference type="SAM" id="MobiDB-lite"/>
    </source>
</evidence>
<reference evidence="2" key="1">
    <citation type="submission" date="2019-03" db="EMBL/GenBank/DDBJ databases">
        <authorList>
            <person name="Mank J."/>
            <person name="Almeida P."/>
        </authorList>
    </citation>
    <scope>NUCLEOTIDE SEQUENCE</scope>
    <source>
        <strain evidence="2">78183</strain>
    </source>
</reference>
<name>A0A6N2K330_SALVM</name>
<dbReference type="AlphaFoldDB" id="A0A6N2K330"/>
<dbReference type="EMBL" id="CAADRP010000001">
    <property type="protein sequence ID" value="VFU20261.1"/>
    <property type="molecule type" value="Genomic_DNA"/>
</dbReference>
<proteinExistence type="predicted"/>
<accession>A0A6N2K330</accession>